<dbReference type="Gene3D" id="3.30.450.150">
    <property type="entry name" value="Haem-degrading domain"/>
    <property type="match status" value="1"/>
</dbReference>
<dbReference type="PANTHER" id="PTHR34309">
    <property type="entry name" value="SLR1406 PROTEIN"/>
    <property type="match status" value="1"/>
</dbReference>
<dbReference type="AlphaFoldDB" id="A0A158KKV0"/>
<comment type="caution">
    <text evidence="2">The sequence shown here is derived from an EMBL/GenBank/DDBJ whole genome shotgun (WGS) entry which is preliminary data.</text>
</comment>
<keyword evidence="3" id="KW-1185">Reference proteome</keyword>
<dbReference type="PANTHER" id="PTHR34309:SF1">
    <property type="entry name" value="PROTEIN GLCG"/>
    <property type="match status" value="1"/>
</dbReference>
<dbReference type="SUPFAM" id="SSF143744">
    <property type="entry name" value="GlcG-like"/>
    <property type="match status" value="1"/>
</dbReference>
<dbReference type="Pfam" id="PF03928">
    <property type="entry name" value="HbpS-like"/>
    <property type="match status" value="1"/>
</dbReference>
<name>A0A158KKV0_9BURK</name>
<sequence>MPTLIRAGCAVLAASATLAFAQTPTSPSVAAPSPASVPAQMPFDIPYGAPIGLDAAKKLIAAAEAEARKRDWKMNIAVADTHGDLVAFERMDGAQLASIRVSQAKARTSARFRRETRAFYNQFESGHPYVATLDPDIVASPGGFPIVEGGKLIGAVGCSGGSGDQDAVVCKAAADTVR</sequence>
<dbReference type="OrthoDB" id="9815788at2"/>
<evidence type="ECO:0000256" key="1">
    <source>
        <dbReference type="SAM" id="SignalP"/>
    </source>
</evidence>
<dbReference type="Proteomes" id="UP000054770">
    <property type="component" value="Unassembled WGS sequence"/>
</dbReference>
<dbReference type="RefSeq" id="WP_087648091.1">
    <property type="nucleotide sequence ID" value="NZ_FCON02000103.1"/>
</dbReference>
<feature type="signal peptide" evidence="1">
    <location>
        <begin position="1"/>
        <end position="21"/>
    </location>
</feature>
<organism evidence="2 3">
    <name type="scientific">Caballeronia choica</name>
    <dbReference type="NCBI Taxonomy" id="326476"/>
    <lineage>
        <taxon>Bacteria</taxon>
        <taxon>Pseudomonadati</taxon>
        <taxon>Pseudomonadota</taxon>
        <taxon>Betaproteobacteria</taxon>
        <taxon>Burkholderiales</taxon>
        <taxon>Burkholderiaceae</taxon>
        <taxon>Caballeronia</taxon>
    </lineage>
</organism>
<reference evidence="2" key="1">
    <citation type="submission" date="2016-01" db="EMBL/GenBank/DDBJ databases">
        <authorList>
            <person name="Peeters C."/>
        </authorList>
    </citation>
    <scope>NUCLEOTIDE SEQUENCE [LARGE SCALE GENOMIC DNA]</scope>
    <source>
        <strain evidence="2">LMG 22940</strain>
    </source>
</reference>
<dbReference type="InterPro" id="IPR005624">
    <property type="entry name" value="PduO/GlcC-like"/>
</dbReference>
<dbReference type="EMBL" id="FCON02000103">
    <property type="protein sequence ID" value="SAL81389.1"/>
    <property type="molecule type" value="Genomic_DNA"/>
</dbReference>
<feature type="chain" id="PRO_5011112462" evidence="1">
    <location>
        <begin position="22"/>
        <end position="178"/>
    </location>
</feature>
<dbReference type="InterPro" id="IPR038084">
    <property type="entry name" value="PduO/GlcC-like_sf"/>
</dbReference>
<keyword evidence="1" id="KW-0732">Signal</keyword>
<gene>
    <name evidence="2" type="ORF">AWB68_06121</name>
</gene>
<dbReference type="InterPro" id="IPR052517">
    <property type="entry name" value="GlcG_carb_metab_protein"/>
</dbReference>
<protein>
    <submittedName>
        <fullName evidence="2">GlcG protein</fullName>
    </submittedName>
</protein>
<accession>A0A158KKV0</accession>
<evidence type="ECO:0000313" key="3">
    <source>
        <dbReference type="Proteomes" id="UP000054770"/>
    </source>
</evidence>
<evidence type="ECO:0000313" key="2">
    <source>
        <dbReference type="EMBL" id="SAL81389.1"/>
    </source>
</evidence>
<proteinExistence type="predicted"/>